<accession>D6GUE6</accession>
<evidence type="ECO:0000256" key="1">
    <source>
        <dbReference type="ARBA" id="ARBA00022679"/>
    </source>
</evidence>
<dbReference type="InterPro" id="IPR028098">
    <property type="entry name" value="Glyco_trans_4-like_N"/>
</dbReference>
<evidence type="ECO:0000259" key="2">
    <source>
        <dbReference type="Pfam" id="PF00534"/>
    </source>
</evidence>
<name>D6GUE6_PARA5</name>
<dbReference type="PANTHER" id="PTHR46401">
    <property type="entry name" value="GLYCOSYLTRANSFERASE WBBK-RELATED"/>
    <property type="match status" value="1"/>
</dbReference>
<dbReference type="Pfam" id="PF00534">
    <property type="entry name" value="Glycos_transf_1"/>
    <property type="match status" value="1"/>
</dbReference>
<dbReference type="InterPro" id="IPR001296">
    <property type="entry name" value="Glyco_trans_1"/>
</dbReference>
<feature type="domain" description="Glycosyltransferase subfamily 4-like N-terminal" evidence="3">
    <location>
        <begin position="74"/>
        <end position="190"/>
    </location>
</feature>
<dbReference type="Gene3D" id="3.40.50.2000">
    <property type="entry name" value="Glycogen Phosphorylase B"/>
    <property type="match status" value="2"/>
</dbReference>
<sequence length="364" mass="42234">MKRKINLLLVSVSFSPESGLGLVEHGVRLYKGLKKYSKEVNVQARSLFGDKIFYAINKKMRNKYPVKIETMDKKRNKPDIIHYLSPGIFMSNSVIRLFSNEKAKQVVTIHDLDAIKKVPKIGVNNYINKELSKGPMKIVNRFLNYMENRGIYLTVKKADHILCVSDLTKNDLIETFHVNPNRISVIYNVIGKEFRKTKKKSNKKIVIGHLSSYAYNKNVEVLINAFKKVKSDKFELHLYGASMPFDISDDKRIKYFGHAEDTVKMYNSFDVFAFPSKWEGFGMPVMEAKSCMVPVITYKNGQLPDVVKRNTCQFKTEEDLTEIIEKMAWKKIDIKAAYSDTKECREEYVIKKSEEMYRKVLEVK</sequence>
<dbReference type="SUPFAM" id="SSF53756">
    <property type="entry name" value="UDP-Glycosyltransferase/glycogen phosphorylase"/>
    <property type="match status" value="1"/>
</dbReference>
<feature type="domain" description="Glycosyl transferase family 1" evidence="2">
    <location>
        <begin position="193"/>
        <end position="326"/>
    </location>
</feature>
<protein>
    <submittedName>
        <fullName evidence="4">Glycosyl transferase group 1</fullName>
    </submittedName>
</protein>
<reference evidence="4 5" key="1">
    <citation type="journal article" date="2010" name="Proc. Natl. Acad. Sci. U.S.A.">
        <title>Enigmatic, ultrasmall, uncultivated Archaea.</title>
        <authorList>
            <person name="Baker B.J."/>
            <person name="Comolli L.R."/>
            <person name="Dick G.J."/>
            <person name="Hauser L.J."/>
            <person name="Hyatt D."/>
            <person name="Dill B.D."/>
            <person name="Land M.L."/>
            <person name="Verberkmoes N.C."/>
            <person name="Hettich R.L."/>
            <person name="Banfield J.F."/>
        </authorList>
    </citation>
    <scope>NUCLEOTIDE SEQUENCE [LARGE SCALE GENOMIC DNA]</scope>
</reference>
<dbReference type="PANTHER" id="PTHR46401:SF2">
    <property type="entry name" value="GLYCOSYLTRANSFERASE WBBK-RELATED"/>
    <property type="match status" value="1"/>
</dbReference>
<dbReference type="GO" id="GO:0016757">
    <property type="term" value="F:glycosyltransferase activity"/>
    <property type="evidence" value="ECO:0007669"/>
    <property type="project" value="InterPro"/>
</dbReference>
<evidence type="ECO:0000313" key="5">
    <source>
        <dbReference type="Proteomes" id="UP000009376"/>
    </source>
</evidence>
<proteinExistence type="predicted"/>
<evidence type="ECO:0000259" key="3">
    <source>
        <dbReference type="Pfam" id="PF13439"/>
    </source>
</evidence>
<keyword evidence="1 4" id="KW-0808">Transferase</keyword>
<dbReference type="Proteomes" id="UP000009376">
    <property type="component" value="Unassembled WGS sequence"/>
</dbReference>
<dbReference type="Pfam" id="PF13439">
    <property type="entry name" value="Glyco_transf_4"/>
    <property type="match status" value="1"/>
</dbReference>
<evidence type="ECO:0000313" key="4">
    <source>
        <dbReference type="EMBL" id="EFD93202.1"/>
    </source>
</evidence>
<gene>
    <name evidence="4" type="ORF">BJBARM5_0076</name>
</gene>
<dbReference type="AlphaFoldDB" id="D6GUE6"/>
<dbReference type="EMBL" id="GG745545">
    <property type="protein sequence ID" value="EFD93202.1"/>
    <property type="molecule type" value="Genomic_DNA"/>
</dbReference>
<organism evidence="4 5">
    <name type="scientific">Candidatus Parvarchaeum acidophilus ARMAN-5</name>
    <dbReference type="NCBI Taxonomy" id="662762"/>
    <lineage>
        <taxon>Archaea</taxon>
        <taxon>Candidatus Parvarchaeota</taxon>
        <taxon>Candidatus Parvarchaeum</taxon>
    </lineage>
</organism>